<feature type="region of interest" description="Disordered" evidence="5">
    <location>
        <begin position="1"/>
        <end position="22"/>
    </location>
</feature>
<dbReference type="PRINTS" id="PR00455">
    <property type="entry name" value="HTHTETR"/>
</dbReference>
<dbReference type="RefSeq" id="WP_007578143.1">
    <property type="nucleotide sequence ID" value="NZ_AGUD01000292.1"/>
</dbReference>
<dbReference type="PROSITE" id="PS50977">
    <property type="entry name" value="HTH_TETR_2"/>
    <property type="match status" value="1"/>
</dbReference>
<keyword evidence="1" id="KW-0805">Transcription regulation</keyword>
<dbReference type="Pfam" id="PF17928">
    <property type="entry name" value="TetR_C_22"/>
    <property type="match status" value="1"/>
</dbReference>
<dbReference type="PANTHER" id="PTHR30055">
    <property type="entry name" value="HTH-TYPE TRANSCRIPTIONAL REGULATOR RUTR"/>
    <property type="match status" value="1"/>
</dbReference>
<evidence type="ECO:0000259" key="6">
    <source>
        <dbReference type="PROSITE" id="PS50977"/>
    </source>
</evidence>
<evidence type="ECO:0000256" key="5">
    <source>
        <dbReference type="SAM" id="MobiDB-lite"/>
    </source>
</evidence>
<evidence type="ECO:0000256" key="3">
    <source>
        <dbReference type="ARBA" id="ARBA00023163"/>
    </source>
</evidence>
<comment type="caution">
    <text evidence="7">The sequence shown here is derived from an EMBL/GenBank/DDBJ whole genome shotgun (WGS) entry which is preliminary data.</text>
</comment>
<name>H0EA46_9ACTN</name>
<evidence type="ECO:0000313" key="8">
    <source>
        <dbReference type="Proteomes" id="UP000005143"/>
    </source>
</evidence>
<keyword evidence="3" id="KW-0804">Transcription</keyword>
<dbReference type="InterPro" id="IPR041674">
    <property type="entry name" value="TetR_C_22"/>
</dbReference>
<evidence type="ECO:0000256" key="4">
    <source>
        <dbReference type="PROSITE-ProRule" id="PRU00335"/>
    </source>
</evidence>
<accession>H0EA46</accession>
<feature type="DNA-binding region" description="H-T-H motif" evidence="4">
    <location>
        <begin position="47"/>
        <end position="66"/>
    </location>
</feature>
<keyword evidence="2 4" id="KW-0238">DNA-binding</keyword>
<dbReference type="EMBL" id="AGUD01000292">
    <property type="protein sequence ID" value="EHN09386.1"/>
    <property type="molecule type" value="Genomic_DNA"/>
</dbReference>
<dbReference type="Gene3D" id="1.10.357.10">
    <property type="entry name" value="Tetracycline Repressor, domain 2"/>
    <property type="match status" value="1"/>
</dbReference>
<dbReference type="InterPro" id="IPR001647">
    <property type="entry name" value="HTH_TetR"/>
</dbReference>
<evidence type="ECO:0000256" key="1">
    <source>
        <dbReference type="ARBA" id="ARBA00023015"/>
    </source>
</evidence>
<dbReference type="GO" id="GO:0003700">
    <property type="term" value="F:DNA-binding transcription factor activity"/>
    <property type="evidence" value="ECO:0007669"/>
    <property type="project" value="TreeGrafter"/>
</dbReference>
<keyword evidence="8" id="KW-1185">Reference proteome</keyword>
<dbReference type="InterPro" id="IPR050109">
    <property type="entry name" value="HTH-type_TetR-like_transc_reg"/>
</dbReference>
<protein>
    <submittedName>
        <fullName evidence="7">Transcriptional regulator TetR family</fullName>
    </submittedName>
</protein>
<feature type="domain" description="HTH tetR-type" evidence="6">
    <location>
        <begin position="24"/>
        <end position="84"/>
    </location>
</feature>
<dbReference type="GO" id="GO:0000976">
    <property type="term" value="F:transcription cis-regulatory region binding"/>
    <property type="evidence" value="ECO:0007669"/>
    <property type="project" value="TreeGrafter"/>
</dbReference>
<dbReference type="Pfam" id="PF00440">
    <property type="entry name" value="TetR_N"/>
    <property type="match status" value="1"/>
</dbReference>
<proteinExistence type="predicted"/>
<reference evidence="7 8" key="1">
    <citation type="journal article" date="2013" name="Biodegradation">
        <title>Quantitative proteomic analysis of ibuprofen-degrading Patulibacter sp. strain I11.</title>
        <authorList>
            <person name="Almeida B."/>
            <person name="Kjeldal H."/>
            <person name="Lolas I."/>
            <person name="Knudsen A.D."/>
            <person name="Carvalho G."/>
            <person name="Nielsen K.L."/>
            <person name="Barreto Crespo M.T."/>
            <person name="Stensballe A."/>
            <person name="Nielsen J.L."/>
        </authorList>
    </citation>
    <scope>NUCLEOTIDE SEQUENCE [LARGE SCALE GENOMIC DNA]</scope>
    <source>
        <strain evidence="7 8">I11</strain>
    </source>
</reference>
<organism evidence="7 8">
    <name type="scientific">Patulibacter medicamentivorans</name>
    <dbReference type="NCBI Taxonomy" id="1097667"/>
    <lineage>
        <taxon>Bacteria</taxon>
        <taxon>Bacillati</taxon>
        <taxon>Actinomycetota</taxon>
        <taxon>Thermoleophilia</taxon>
        <taxon>Solirubrobacterales</taxon>
        <taxon>Patulibacteraceae</taxon>
        <taxon>Patulibacter</taxon>
    </lineage>
</organism>
<evidence type="ECO:0000313" key="7">
    <source>
        <dbReference type="EMBL" id="EHN09386.1"/>
    </source>
</evidence>
<sequence length="230" mass="25368">MPTPPPDQPPIARLRREPQQERSRERLQRALDAADRLLASEGLEALTTTRIAREAGISVGSLYQYVPDREAIIDALATRYLAEFDGLVEELVAVALSEHWDDPTANVVWAFASRWRAQPGYRALWLGSHLTPELEKADRQNKRIIAEAARRVLVAQGHATDSEALARKCWIGVLACDALLREAFRIDPDGDPATLEETIAMLRAYIATAPAADADQTPAFDVRPATHATG</sequence>
<dbReference type="SUPFAM" id="SSF46689">
    <property type="entry name" value="Homeodomain-like"/>
    <property type="match status" value="1"/>
</dbReference>
<evidence type="ECO:0000256" key="2">
    <source>
        <dbReference type="ARBA" id="ARBA00023125"/>
    </source>
</evidence>
<dbReference type="PATRIC" id="fig|1097667.3.peg.3688"/>
<dbReference type="PANTHER" id="PTHR30055:SF234">
    <property type="entry name" value="HTH-TYPE TRANSCRIPTIONAL REGULATOR BETI"/>
    <property type="match status" value="1"/>
</dbReference>
<gene>
    <name evidence="7" type="ORF">PAI11_37200</name>
</gene>
<dbReference type="AlphaFoldDB" id="H0EA46"/>
<dbReference type="Proteomes" id="UP000005143">
    <property type="component" value="Unassembled WGS sequence"/>
</dbReference>
<dbReference type="InterPro" id="IPR009057">
    <property type="entry name" value="Homeodomain-like_sf"/>
</dbReference>